<evidence type="ECO:0000313" key="2">
    <source>
        <dbReference type="Proteomes" id="UP001250662"/>
    </source>
</evidence>
<sequence length="252" mass="28690">MDVLAEFHLASQYLAMAGESFLEAKDDDSHTNLGFFKEDNTIRTWSLDNSGTYLAFSFDSFALHWGTDEAKVSFALKGKSHADIISWISKMAVASKIYKPYNYDLHYDLPFNQNDNYVFELSDKEILNNLLQLRILAQNVLKIFLNKQKLESDIRIWPHHLDTGAFVVLKDDSGKSIGMGMAIPDSLIDDHYFYISGYKGHNSLNLDNFSKLTHGEWKNNGFKGAILPSSNTTQKQALQFLDEAFHQYLGIN</sequence>
<gene>
    <name evidence="1" type="ORF">RM520_06195</name>
</gene>
<dbReference type="Proteomes" id="UP001250662">
    <property type="component" value="Unassembled WGS sequence"/>
</dbReference>
<dbReference type="EMBL" id="JAVRHU010000001">
    <property type="protein sequence ID" value="MDT0621205.1"/>
    <property type="molecule type" value="Genomic_DNA"/>
</dbReference>
<comment type="caution">
    <text evidence="1">The sequence shown here is derived from an EMBL/GenBank/DDBJ whole genome shotgun (WGS) entry which is preliminary data.</text>
</comment>
<protein>
    <submittedName>
        <fullName evidence="1">Uncharacterized protein</fullName>
    </submittedName>
</protein>
<keyword evidence="2" id="KW-1185">Reference proteome</keyword>
<organism evidence="1 2">
    <name type="scientific">Croceitalea vernalis</name>
    <dbReference type="NCBI Taxonomy" id="3075599"/>
    <lineage>
        <taxon>Bacteria</taxon>
        <taxon>Pseudomonadati</taxon>
        <taxon>Bacteroidota</taxon>
        <taxon>Flavobacteriia</taxon>
        <taxon>Flavobacteriales</taxon>
        <taxon>Flavobacteriaceae</taxon>
        <taxon>Croceitalea</taxon>
    </lineage>
</organism>
<proteinExistence type="predicted"/>
<name>A0ABU3BGE5_9FLAO</name>
<dbReference type="RefSeq" id="WP_311387349.1">
    <property type="nucleotide sequence ID" value="NZ_JAVRHU010000001.1"/>
</dbReference>
<reference evidence="1 2" key="1">
    <citation type="submission" date="2023-09" db="EMBL/GenBank/DDBJ databases">
        <authorList>
            <person name="Rey-Velasco X."/>
        </authorList>
    </citation>
    <scope>NUCLEOTIDE SEQUENCE [LARGE SCALE GENOMIC DNA]</scope>
    <source>
        <strain evidence="1 2">P007</strain>
    </source>
</reference>
<evidence type="ECO:0000313" key="1">
    <source>
        <dbReference type="EMBL" id="MDT0621205.1"/>
    </source>
</evidence>
<accession>A0ABU3BGE5</accession>